<dbReference type="HOGENOM" id="CLU_2373070_0_0_1"/>
<dbReference type="Proteomes" id="UP000005426">
    <property type="component" value="Unassembled WGS sequence"/>
</dbReference>
<dbReference type="AlphaFoldDB" id="G9P087"/>
<accession>G9P087</accession>
<name>G9P087_HYPAI</name>
<keyword evidence="2" id="KW-1185">Reference proteome</keyword>
<evidence type="ECO:0000313" key="2">
    <source>
        <dbReference type="Proteomes" id="UP000005426"/>
    </source>
</evidence>
<protein>
    <submittedName>
        <fullName evidence="1">Uncharacterized protein</fullName>
    </submittedName>
</protein>
<reference evidence="1 2" key="1">
    <citation type="journal article" date="2011" name="Genome Biol.">
        <title>Comparative genome sequence analysis underscores mycoparasitism as the ancestral life style of Trichoderma.</title>
        <authorList>
            <person name="Kubicek C.P."/>
            <person name="Herrera-Estrella A."/>
            <person name="Seidl-Seiboth V."/>
            <person name="Martinez D.A."/>
            <person name="Druzhinina I.S."/>
            <person name="Thon M."/>
            <person name="Zeilinger S."/>
            <person name="Casas-Flores S."/>
            <person name="Horwitz B.A."/>
            <person name="Mukherjee P.K."/>
            <person name="Mukherjee M."/>
            <person name="Kredics L."/>
            <person name="Alcaraz L.D."/>
            <person name="Aerts A."/>
            <person name="Antal Z."/>
            <person name="Atanasova L."/>
            <person name="Cervantes-Badillo M.G."/>
            <person name="Challacombe J."/>
            <person name="Chertkov O."/>
            <person name="McCluskey K."/>
            <person name="Coulpier F."/>
            <person name="Deshpande N."/>
            <person name="von Doehren H."/>
            <person name="Ebbole D.J."/>
            <person name="Esquivel-Naranjo E.U."/>
            <person name="Fekete E."/>
            <person name="Flipphi M."/>
            <person name="Glaser F."/>
            <person name="Gomez-Rodriguez E.Y."/>
            <person name="Gruber S."/>
            <person name="Han C."/>
            <person name="Henrissat B."/>
            <person name="Hermosa R."/>
            <person name="Hernandez-Onate M."/>
            <person name="Karaffa L."/>
            <person name="Kosti I."/>
            <person name="Le Crom S."/>
            <person name="Lindquist E."/>
            <person name="Lucas S."/>
            <person name="Luebeck M."/>
            <person name="Luebeck P.S."/>
            <person name="Margeot A."/>
            <person name="Metz B."/>
            <person name="Misra M."/>
            <person name="Nevalainen H."/>
            <person name="Omann M."/>
            <person name="Packer N."/>
            <person name="Perrone G."/>
            <person name="Uresti-Rivera E.E."/>
            <person name="Salamov A."/>
            <person name="Schmoll M."/>
            <person name="Seiboth B."/>
            <person name="Shapiro H."/>
            <person name="Sukno S."/>
            <person name="Tamayo-Ramos J.A."/>
            <person name="Tisch D."/>
            <person name="Wiest A."/>
            <person name="Wilkinson H.H."/>
            <person name="Zhang M."/>
            <person name="Coutinho P.M."/>
            <person name="Kenerley C.M."/>
            <person name="Monte E."/>
            <person name="Baker S.E."/>
            <person name="Grigoriev I.V."/>
        </authorList>
    </citation>
    <scope>NUCLEOTIDE SEQUENCE [LARGE SCALE GENOMIC DNA]</scope>
    <source>
        <strain evidence="2">ATCC 20476 / IMI 206040</strain>
    </source>
</reference>
<sequence length="95" mass="10682">MMGTCPLSYVLITTKGGDRQIYTCALMLPYVPLSTTYMLEFDKAQSAIKVSLRHKQKRVTVVAYSVIGHMARREKISASHLGRNILRLSPPIRTT</sequence>
<evidence type="ECO:0000313" key="1">
    <source>
        <dbReference type="EMBL" id="EHK44131.1"/>
    </source>
</evidence>
<proteinExistence type="predicted"/>
<organism evidence="1 2">
    <name type="scientific">Hypocrea atroviridis (strain ATCC 20476 / IMI 206040)</name>
    <name type="common">Trichoderma atroviride</name>
    <dbReference type="NCBI Taxonomy" id="452589"/>
    <lineage>
        <taxon>Eukaryota</taxon>
        <taxon>Fungi</taxon>
        <taxon>Dikarya</taxon>
        <taxon>Ascomycota</taxon>
        <taxon>Pezizomycotina</taxon>
        <taxon>Sordariomycetes</taxon>
        <taxon>Hypocreomycetidae</taxon>
        <taxon>Hypocreales</taxon>
        <taxon>Hypocreaceae</taxon>
        <taxon>Trichoderma</taxon>
    </lineage>
</organism>
<comment type="caution">
    <text evidence="1">The sequence shown here is derived from an EMBL/GenBank/DDBJ whole genome shotgun (WGS) entry which is preliminary data.</text>
</comment>
<gene>
    <name evidence="1" type="ORF">TRIATDRAFT_300446</name>
</gene>
<dbReference type="EMBL" id="ABDG02000025">
    <property type="protein sequence ID" value="EHK44131.1"/>
    <property type="molecule type" value="Genomic_DNA"/>
</dbReference>